<dbReference type="AlphaFoldDB" id="A0AAV2R668"/>
<feature type="transmembrane region" description="Helical" evidence="4">
    <location>
        <begin position="28"/>
        <end position="48"/>
    </location>
</feature>
<keyword evidence="7" id="KW-1185">Reference proteome</keyword>
<sequence>MSLWLALQTLHGRGLQKLLPKMQLHGRLRIWVCLALAYLIIMGLVHLFHLPLRSNTLHSHYDMTGEYVMAKHRASMQKEMEKLEVRAKAAEKLHMDPEEQINILTKIFKKSDENADGELDLNELSSAISKKIKEHLSQALRENFYMFTSIDNNPKNGRISWEEYHAYFLKQRGYDDAFIKNHKENHRHMPREIKEAIMRDKAAWSQAARDDPNTLTIDEFLSFRHPESSHATILTIVEETIGRLDMDDDNELTPQEFSDPSMNEVPDDMTLQEFQQERLHEFKTIIDTDNNGKIDRRELLMYIDPRNVHHAEKEAVLLLGAADVDHDGVLNLEEILDKREMFIVSKLVDAAKSFHDEF</sequence>
<keyword evidence="1" id="KW-0479">Metal-binding</keyword>
<dbReference type="SUPFAM" id="SSF47473">
    <property type="entry name" value="EF-hand"/>
    <property type="match status" value="2"/>
</dbReference>
<feature type="domain" description="EF-hand" evidence="5">
    <location>
        <begin position="99"/>
        <end position="134"/>
    </location>
</feature>
<dbReference type="Gene3D" id="1.10.238.10">
    <property type="entry name" value="EF-hand"/>
    <property type="match status" value="2"/>
</dbReference>
<evidence type="ECO:0000313" key="7">
    <source>
        <dbReference type="Proteomes" id="UP001497623"/>
    </source>
</evidence>
<comment type="caution">
    <text evidence="6">The sequence shown here is derived from an EMBL/GenBank/DDBJ whole genome shotgun (WGS) entry which is preliminary data.</text>
</comment>
<evidence type="ECO:0000256" key="3">
    <source>
        <dbReference type="ARBA" id="ARBA00022837"/>
    </source>
</evidence>
<keyword evidence="4" id="KW-0812">Transmembrane</keyword>
<dbReference type="Pfam" id="PF13202">
    <property type="entry name" value="EF-hand_5"/>
    <property type="match status" value="1"/>
</dbReference>
<accession>A0AAV2R668</accession>
<dbReference type="PROSITE" id="PS00018">
    <property type="entry name" value="EF_HAND_1"/>
    <property type="match status" value="4"/>
</dbReference>
<dbReference type="InterPro" id="IPR002048">
    <property type="entry name" value="EF_hand_dom"/>
</dbReference>
<dbReference type="PANTHER" id="PTHR10827">
    <property type="entry name" value="RETICULOCALBIN"/>
    <property type="match status" value="1"/>
</dbReference>
<dbReference type="GO" id="GO:0017156">
    <property type="term" value="P:calcium-ion regulated exocytosis"/>
    <property type="evidence" value="ECO:0007669"/>
    <property type="project" value="TreeGrafter"/>
</dbReference>
<keyword evidence="4" id="KW-1133">Transmembrane helix</keyword>
<dbReference type="InterPro" id="IPR018247">
    <property type="entry name" value="EF_Hand_1_Ca_BS"/>
</dbReference>
<feature type="domain" description="EF-hand" evidence="5">
    <location>
        <begin position="274"/>
        <end position="309"/>
    </location>
</feature>
<protein>
    <recommendedName>
        <fullName evidence="5">EF-hand domain-containing protein</fullName>
    </recommendedName>
</protein>
<keyword evidence="3" id="KW-0106">Calcium</keyword>
<evidence type="ECO:0000259" key="5">
    <source>
        <dbReference type="PROSITE" id="PS50222"/>
    </source>
</evidence>
<dbReference type="GO" id="GO:0005509">
    <property type="term" value="F:calcium ion binding"/>
    <property type="evidence" value="ECO:0007669"/>
    <property type="project" value="InterPro"/>
</dbReference>
<dbReference type="InterPro" id="IPR011992">
    <property type="entry name" value="EF-hand-dom_pair"/>
</dbReference>
<keyword evidence="4" id="KW-0472">Membrane</keyword>
<evidence type="ECO:0000256" key="4">
    <source>
        <dbReference type="SAM" id="Phobius"/>
    </source>
</evidence>
<gene>
    <name evidence="6" type="ORF">MNOR_LOCUS21242</name>
</gene>
<dbReference type="GO" id="GO:0005783">
    <property type="term" value="C:endoplasmic reticulum"/>
    <property type="evidence" value="ECO:0007669"/>
    <property type="project" value="TreeGrafter"/>
</dbReference>
<dbReference type="PROSITE" id="PS50222">
    <property type="entry name" value="EF_HAND_2"/>
    <property type="match status" value="2"/>
</dbReference>
<organism evidence="6 7">
    <name type="scientific">Meganyctiphanes norvegica</name>
    <name type="common">Northern krill</name>
    <name type="synonym">Thysanopoda norvegica</name>
    <dbReference type="NCBI Taxonomy" id="48144"/>
    <lineage>
        <taxon>Eukaryota</taxon>
        <taxon>Metazoa</taxon>
        <taxon>Ecdysozoa</taxon>
        <taxon>Arthropoda</taxon>
        <taxon>Crustacea</taxon>
        <taxon>Multicrustacea</taxon>
        <taxon>Malacostraca</taxon>
        <taxon>Eumalacostraca</taxon>
        <taxon>Eucarida</taxon>
        <taxon>Euphausiacea</taxon>
        <taxon>Euphausiidae</taxon>
        <taxon>Meganyctiphanes</taxon>
    </lineage>
</organism>
<dbReference type="SMART" id="SM00054">
    <property type="entry name" value="EFh"/>
    <property type="match status" value="4"/>
</dbReference>
<dbReference type="Proteomes" id="UP001497623">
    <property type="component" value="Unassembled WGS sequence"/>
</dbReference>
<dbReference type="EMBL" id="CAXKWB010016985">
    <property type="protein sequence ID" value="CAL4117612.1"/>
    <property type="molecule type" value="Genomic_DNA"/>
</dbReference>
<reference evidence="6 7" key="1">
    <citation type="submission" date="2024-05" db="EMBL/GenBank/DDBJ databases">
        <authorList>
            <person name="Wallberg A."/>
        </authorList>
    </citation>
    <scope>NUCLEOTIDE SEQUENCE [LARGE SCALE GENOMIC DNA]</scope>
</reference>
<evidence type="ECO:0000256" key="2">
    <source>
        <dbReference type="ARBA" id="ARBA00022737"/>
    </source>
</evidence>
<name>A0AAV2R668_MEGNR</name>
<dbReference type="PANTHER" id="PTHR10827:SF98">
    <property type="entry name" value="45 KDA CALCIUM-BINDING PROTEIN"/>
    <property type="match status" value="1"/>
</dbReference>
<keyword evidence="2" id="KW-0677">Repeat</keyword>
<evidence type="ECO:0000256" key="1">
    <source>
        <dbReference type="ARBA" id="ARBA00022723"/>
    </source>
</evidence>
<evidence type="ECO:0000313" key="6">
    <source>
        <dbReference type="EMBL" id="CAL4117612.1"/>
    </source>
</evidence>
<proteinExistence type="predicted"/>